<feature type="binding site" evidence="11">
    <location>
        <position position="329"/>
    </location>
    <ligand>
        <name>L-glutamate</name>
        <dbReference type="ChEBI" id="CHEBI:29985"/>
    </ligand>
</feature>
<evidence type="ECO:0000313" key="21">
    <source>
        <dbReference type="Proteomes" id="UP000248606"/>
    </source>
</evidence>
<keyword evidence="14" id="KW-0597">Phosphoprotein</keyword>
<keyword evidence="9 12" id="KW-0067">ATP-binding</keyword>
<protein>
    <recommendedName>
        <fullName evidence="5 17">Glutamine synthetase</fullName>
        <ecNumber evidence="4 17">6.3.1.2</ecNumber>
    </recommendedName>
</protein>
<comment type="subunit">
    <text evidence="3">Oligomer of 12 subunits arranged in the form of two hexagons.</text>
</comment>
<dbReference type="GO" id="GO:0004356">
    <property type="term" value="F:glutamine synthetase activity"/>
    <property type="evidence" value="ECO:0007669"/>
    <property type="project" value="UniProtKB-EC"/>
</dbReference>
<dbReference type="NCBIfam" id="TIGR00653">
    <property type="entry name" value="GlnA"/>
    <property type="match status" value="1"/>
</dbReference>
<dbReference type="EMBL" id="QFOZ01000002">
    <property type="protein sequence ID" value="PZP89466.1"/>
    <property type="molecule type" value="Genomic_DNA"/>
</dbReference>
<feature type="binding site" evidence="11">
    <location>
        <position position="335"/>
    </location>
    <ligand>
        <name>L-glutamate</name>
        <dbReference type="ChEBI" id="CHEBI:29985"/>
    </ligand>
</feature>
<evidence type="ECO:0000256" key="13">
    <source>
        <dbReference type="PIRSR" id="PIRSR604809-3"/>
    </source>
</evidence>
<feature type="binding site" evidence="12">
    <location>
        <position position="347"/>
    </location>
    <ligand>
        <name>ATP</name>
        <dbReference type="ChEBI" id="CHEBI:30616"/>
    </ligand>
</feature>
<dbReference type="GO" id="GO:0019740">
    <property type="term" value="P:nitrogen utilization"/>
    <property type="evidence" value="ECO:0007669"/>
    <property type="project" value="TreeGrafter"/>
</dbReference>
<evidence type="ECO:0000256" key="5">
    <source>
        <dbReference type="ARBA" id="ARBA00021364"/>
    </source>
</evidence>
<evidence type="ECO:0000256" key="14">
    <source>
        <dbReference type="PIRSR" id="PIRSR604809-50"/>
    </source>
</evidence>
<feature type="binding site" evidence="12">
    <location>
        <position position="214"/>
    </location>
    <ligand>
        <name>ATP</name>
        <dbReference type="ChEBI" id="CHEBI:30616"/>
    </ligand>
</feature>
<keyword evidence="8 12" id="KW-0547">Nucleotide-binding</keyword>
<feature type="binding site" evidence="13">
    <location>
        <position position="135"/>
    </location>
    <ligand>
        <name>Mg(2+)</name>
        <dbReference type="ChEBI" id="CHEBI:18420"/>
        <label>2</label>
    </ligand>
</feature>
<dbReference type="PROSITE" id="PS51987">
    <property type="entry name" value="GS_CATALYTIC"/>
    <property type="match status" value="1"/>
</dbReference>
<comment type="caution">
    <text evidence="20">The sequence shown here is derived from an EMBL/GenBank/DDBJ whole genome shotgun (WGS) entry which is preliminary data.</text>
</comment>
<feature type="binding site" evidence="12">
    <location>
        <position position="361"/>
    </location>
    <ligand>
        <name>ATP</name>
        <dbReference type="ChEBI" id="CHEBI:30616"/>
    </ligand>
</feature>
<reference evidence="20 21" key="1">
    <citation type="submission" date="2017-08" db="EMBL/GenBank/DDBJ databases">
        <title>Infants hospitalized years apart are colonized by the same room-sourced microbial strains.</title>
        <authorList>
            <person name="Brooks B."/>
            <person name="Olm M.R."/>
            <person name="Firek B.A."/>
            <person name="Baker R."/>
            <person name="Thomas B.C."/>
            <person name="Morowitz M.J."/>
            <person name="Banfield J.F."/>
        </authorList>
    </citation>
    <scope>NUCLEOTIDE SEQUENCE [LARGE SCALE GENOMIC DNA]</scope>
    <source>
        <strain evidence="20">S2_006_000_R1_57</strain>
    </source>
</reference>
<keyword evidence="13" id="KW-0479">Metal-binding</keyword>
<dbReference type="Gene3D" id="3.30.590.10">
    <property type="entry name" value="Glutamine synthetase/guanido kinase, catalytic domain"/>
    <property type="match status" value="1"/>
</dbReference>
<feature type="binding site" evidence="12">
    <location>
        <begin position="278"/>
        <end position="280"/>
    </location>
    <ligand>
        <name>ATP</name>
        <dbReference type="ChEBI" id="CHEBI:30616"/>
    </ligand>
</feature>
<evidence type="ECO:0000256" key="16">
    <source>
        <dbReference type="RuleBase" id="RU000384"/>
    </source>
</evidence>
<dbReference type="GO" id="GO:0005524">
    <property type="term" value="F:ATP binding"/>
    <property type="evidence" value="ECO:0007669"/>
    <property type="project" value="UniProtKB-KW"/>
</dbReference>
<keyword evidence="6" id="KW-0963">Cytoplasm</keyword>
<dbReference type="InterPro" id="IPR008146">
    <property type="entry name" value="Gln_synth_cat_dom"/>
</dbReference>
<dbReference type="Pfam" id="PF00120">
    <property type="entry name" value="Gln-synt_C"/>
    <property type="match status" value="1"/>
</dbReference>
<evidence type="ECO:0000256" key="3">
    <source>
        <dbReference type="ARBA" id="ARBA00011354"/>
    </source>
</evidence>
<dbReference type="PROSITE" id="PS51986">
    <property type="entry name" value="GS_BETA_GRASP"/>
    <property type="match status" value="1"/>
</dbReference>
<comment type="cofactor">
    <cofactor evidence="13">
        <name>Mg(2+)</name>
        <dbReference type="ChEBI" id="CHEBI:18420"/>
    </cofactor>
    <text evidence="13">Binds 2 Mg(2+) ions per subunit.</text>
</comment>
<feature type="binding site" evidence="13">
    <location>
        <position position="133"/>
    </location>
    <ligand>
        <name>Mg(2+)</name>
        <dbReference type="ChEBI" id="CHEBI:18420"/>
        <label>1</label>
    </ligand>
</feature>
<evidence type="ECO:0000313" key="20">
    <source>
        <dbReference type="EMBL" id="PZP89466.1"/>
    </source>
</evidence>
<dbReference type="PROSITE" id="PS00180">
    <property type="entry name" value="GLNA_1"/>
    <property type="match status" value="1"/>
</dbReference>
<evidence type="ECO:0000256" key="2">
    <source>
        <dbReference type="ARBA" id="ARBA00009897"/>
    </source>
</evidence>
<keyword evidence="7 17" id="KW-0436">Ligase</keyword>
<dbReference type="AlphaFoldDB" id="A0A2W5K3S4"/>
<dbReference type="InterPro" id="IPR008147">
    <property type="entry name" value="Gln_synt_N"/>
</dbReference>
<dbReference type="FunFam" id="3.30.590.10:FF:000001">
    <property type="entry name" value="Glutamine synthetase"/>
    <property type="match status" value="1"/>
</dbReference>
<dbReference type="SUPFAM" id="SSF54368">
    <property type="entry name" value="Glutamine synthetase, N-terminal domain"/>
    <property type="match status" value="1"/>
</dbReference>
<evidence type="ECO:0000256" key="15">
    <source>
        <dbReference type="PROSITE-ProRule" id="PRU01330"/>
    </source>
</evidence>
<dbReference type="Proteomes" id="UP000248606">
    <property type="component" value="Unassembled WGS sequence"/>
</dbReference>
<feature type="binding site" evidence="11">
    <location>
        <position position="347"/>
    </location>
    <ligand>
        <name>L-glutamate</name>
        <dbReference type="ChEBI" id="CHEBI:29985"/>
    </ligand>
</feature>
<evidence type="ECO:0000256" key="17">
    <source>
        <dbReference type="RuleBase" id="RU004356"/>
    </source>
</evidence>
<keyword evidence="13" id="KW-0460">Magnesium</keyword>
<dbReference type="GO" id="GO:0005737">
    <property type="term" value="C:cytoplasm"/>
    <property type="evidence" value="ECO:0007669"/>
    <property type="project" value="UniProtKB-SubCell"/>
</dbReference>
<dbReference type="Gene3D" id="3.10.20.70">
    <property type="entry name" value="Glutamine synthetase, N-terminal domain"/>
    <property type="match status" value="1"/>
</dbReference>
<feature type="binding site" evidence="11">
    <location>
        <begin position="271"/>
        <end position="272"/>
    </location>
    <ligand>
        <name>L-glutamate</name>
        <dbReference type="ChEBI" id="CHEBI:29985"/>
    </ligand>
</feature>
<comment type="subcellular location">
    <subcellularLocation>
        <location evidence="1">Cytoplasm</location>
    </subcellularLocation>
</comment>
<evidence type="ECO:0000256" key="7">
    <source>
        <dbReference type="ARBA" id="ARBA00022598"/>
    </source>
</evidence>
<dbReference type="EC" id="6.3.1.2" evidence="4 17"/>
<feature type="binding site" evidence="12">
    <location>
        <begin position="230"/>
        <end position="232"/>
    </location>
    <ligand>
        <name>ATP</name>
        <dbReference type="ChEBI" id="CHEBI:30616"/>
    </ligand>
</feature>
<proteinExistence type="inferred from homology"/>
<dbReference type="InterPro" id="IPR027303">
    <property type="entry name" value="Gln_synth_gly_rich_site"/>
</dbReference>
<feature type="binding site" evidence="11">
    <location>
        <position position="368"/>
    </location>
    <ligand>
        <name>L-glutamate</name>
        <dbReference type="ChEBI" id="CHEBI:29985"/>
    </ligand>
</feature>
<evidence type="ECO:0000256" key="9">
    <source>
        <dbReference type="ARBA" id="ARBA00022840"/>
    </source>
</evidence>
<dbReference type="PANTHER" id="PTHR43407">
    <property type="entry name" value="GLUTAMINE SYNTHETASE"/>
    <property type="match status" value="1"/>
</dbReference>
<dbReference type="RefSeq" id="WP_290598377.1">
    <property type="nucleotide sequence ID" value="NZ_JBHWSZ010000029.1"/>
</dbReference>
<dbReference type="PROSITE" id="PS00181">
    <property type="entry name" value="GLNA_ATP"/>
    <property type="match status" value="1"/>
</dbReference>
<organism evidence="20 21">
    <name type="scientific">Lawsonella clevelandensis</name>
    <dbReference type="NCBI Taxonomy" id="1528099"/>
    <lineage>
        <taxon>Bacteria</taxon>
        <taxon>Bacillati</taxon>
        <taxon>Actinomycetota</taxon>
        <taxon>Actinomycetes</taxon>
        <taxon>Mycobacteriales</taxon>
        <taxon>Lawsonellaceae</taxon>
        <taxon>Lawsonella</taxon>
    </lineage>
</organism>
<evidence type="ECO:0000256" key="10">
    <source>
        <dbReference type="ARBA" id="ARBA00049436"/>
    </source>
</evidence>
<comment type="similarity">
    <text evidence="2 15 16">Belongs to the glutamine synthetase family.</text>
</comment>
<evidence type="ECO:0000256" key="1">
    <source>
        <dbReference type="ARBA" id="ARBA00004496"/>
    </source>
</evidence>
<dbReference type="InterPro" id="IPR004809">
    <property type="entry name" value="Gln_synth_I"/>
</dbReference>
<dbReference type="InterPro" id="IPR014746">
    <property type="entry name" value="Gln_synth/guanido_kin_cat_dom"/>
</dbReference>
<gene>
    <name evidence="20" type="primary">glnA</name>
    <name evidence="20" type="ORF">DI579_02875</name>
</gene>
<dbReference type="Pfam" id="PF03951">
    <property type="entry name" value="Gln-synt_N"/>
    <property type="match status" value="1"/>
</dbReference>
<evidence type="ECO:0000259" key="19">
    <source>
        <dbReference type="PROSITE" id="PS51987"/>
    </source>
</evidence>
<dbReference type="InterPro" id="IPR027302">
    <property type="entry name" value="Gln_synth_N_conserv_site"/>
</dbReference>
<evidence type="ECO:0000256" key="8">
    <source>
        <dbReference type="ARBA" id="ARBA00022741"/>
    </source>
</evidence>
<dbReference type="GO" id="GO:0006542">
    <property type="term" value="P:glutamine biosynthetic process"/>
    <property type="evidence" value="ECO:0007669"/>
    <property type="project" value="InterPro"/>
</dbReference>
<evidence type="ECO:0000256" key="4">
    <source>
        <dbReference type="ARBA" id="ARBA00012937"/>
    </source>
</evidence>
<evidence type="ECO:0000256" key="6">
    <source>
        <dbReference type="ARBA" id="ARBA00022490"/>
    </source>
</evidence>
<name>A0A2W5K3S4_9ACTN</name>
<feature type="binding site" evidence="13">
    <location>
        <position position="227"/>
    </location>
    <ligand>
        <name>Mg(2+)</name>
        <dbReference type="ChEBI" id="CHEBI:18420"/>
        <label>2</label>
    </ligand>
</feature>
<evidence type="ECO:0000256" key="12">
    <source>
        <dbReference type="PIRSR" id="PIRSR604809-2"/>
    </source>
</evidence>
<dbReference type="GO" id="GO:0046872">
    <property type="term" value="F:metal ion binding"/>
    <property type="evidence" value="ECO:0007669"/>
    <property type="project" value="UniProtKB-KW"/>
</dbReference>
<feature type="domain" description="GS beta-grasp" evidence="18">
    <location>
        <begin position="16"/>
        <end position="100"/>
    </location>
</feature>
<feature type="modified residue" description="O-AMP-tyrosine" evidence="14">
    <location>
        <position position="406"/>
    </location>
</feature>
<evidence type="ECO:0000259" key="18">
    <source>
        <dbReference type="PROSITE" id="PS51986"/>
    </source>
</evidence>
<dbReference type="PANTHER" id="PTHR43407:SF1">
    <property type="entry name" value="LENGSIN"/>
    <property type="match status" value="1"/>
</dbReference>
<comment type="catalytic activity">
    <reaction evidence="10 17">
        <text>L-glutamate + NH4(+) + ATP = L-glutamine + ADP + phosphate + H(+)</text>
        <dbReference type="Rhea" id="RHEA:16169"/>
        <dbReference type="ChEBI" id="CHEBI:15378"/>
        <dbReference type="ChEBI" id="CHEBI:28938"/>
        <dbReference type="ChEBI" id="CHEBI:29985"/>
        <dbReference type="ChEBI" id="CHEBI:30616"/>
        <dbReference type="ChEBI" id="CHEBI:43474"/>
        <dbReference type="ChEBI" id="CHEBI:58359"/>
        <dbReference type="ChEBI" id="CHEBI:456216"/>
        <dbReference type="EC" id="6.3.1.2"/>
    </reaction>
</comment>
<feature type="domain" description="GS catalytic" evidence="19">
    <location>
        <begin position="108"/>
        <end position="478"/>
    </location>
</feature>
<evidence type="ECO:0000256" key="11">
    <source>
        <dbReference type="PIRSR" id="PIRSR604809-1"/>
    </source>
</evidence>
<sequence>MGFTSPQEVVDYIKAEEVELVDIRFTDLPGMEQHFTIDAADFTVDAMEEGLAFDGSSIRGFATIDESDMSLLPDLSRARIDPFRKVKTLNVEFFVHNPRTREPYSRDPRNIARKAEEYLVSTGIADTCYFGAEAEFYVFNSIRYATEMNTSFYEIDSEEGWWNRGKELDVDGTPNRGYKTRIKGGYFPVAPYDHYQDLRDEMCHYLRASGFTLERAHHEVGNGGQMEINYRFNTLLHAADDVQLFKYIIKNTAWMNGLTATFMPKPLYGDNGSGMHAHMSLWKDGAPLFYDENGYGGLSDLARYFIGGILEHAAAVLAFTNPTINSYKRLVKGYEAPVNLAYSQGNRSACVRIPLTGNNPKAKRIEFRCPDPSSNPYLAFSAMLMAGLDGIKNRIEPMAPIDKDLYELPPEEAKNIPQTPATLDEALDALEEDHDFLTEGDVFTEDLISTWINYKRDVELNAARLRPTPVEFELYYDC</sequence>
<dbReference type="InterPro" id="IPR036651">
    <property type="entry name" value="Gln_synt_N_sf"/>
</dbReference>
<accession>A0A2W5K3S4</accession>
<dbReference type="GO" id="GO:0016020">
    <property type="term" value="C:membrane"/>
    <property type="evidence" value="ECO:0007669"/>
    <property type="project" value="TreeGrafter"/>
</dbReference>
<feature type="binding site" evidence="13">
    <location>
        <position position="219"/>
    </location>
    <ligand>
        <name>Mg(2+)</name>
        <dbReference type="ChEBI" id="CHEBI:18420"/>
        <label>2</label>
    </ligand>
</feature>
<feature type="binding site" evidence="13">
    <location>
        <position position="366"/>
    </location>
    <ligand>
        <name>Mg(2+)</name>
        <dbReference type="ChEBI" id="CHEBI:18420"/>
        <label>1</label>
    </ligand>
</feature>
<dbReference type="SMART" id="SM01230">
    <property type="entry name" value="Gln-synt_C"/>
    <property type="match status" value="1"/>
</dbReference>
<feature type="binding site" evidence="13">
    <location>
        <position position="276"/>
    </location>
    <ligand>
        <name>Mg(2+)</name>
        <dbReference type="ChEBI" id="CHEBI:18420"/>
        <label>1</label>
    </ligand>
</feature>
<dbReference type="SUPFAM" id="SSF55931">
    <property type="entry name" value="Glutamine synthetase/guanido kinase"/>
    <property type="match status" value="1"/>
</dbReference>